<evidence type="ECO:0000259" key="5">
    <source>
        <dbReference type="PROSITE" id="PS50048"/>
    </source>
</evidence>
<dbReference type="Proteomes" id="UP000030752">
    <property type="component" value="Unassembled WGS sequence"/>
</dbReference>
<proteinExistence type="predicted"/>
<keyword evidence="3" id="KW-0804">Transcription</keyword>
<keyword evidence="4" id="KW-0539">Nucleus</keyword>
<dbReference type="eggNOG" id="ENOG502SNQ1">
    <property type="taxonomic scope" value="Eukaryota"/>
</dbReference>
<dbReference type="RefSeq" id="XP_008719875.1">
    <property type="nucleotide sequence ID" value="XM_008721653.1"/>
</dbReference>
<evidence type="ECO:0000256" key="4">
    <source>
        <dbReference type="ARBA" id="ARBA00023242"/>
    </source>
</evidence>
<feature type="domain" description="Zn(2)-C6 fungal-type" evidence="5">
    <location>
        <begin position="10"/>
        <end position="38"/>
    </location>
</feature>
<dbReference type="PANTHER" id="PTHR38111:SF11">
    <property type="entry name" value="TRANSCRIPTION FACTOR DOMAIN-CONTAINING PROTEIN-RELATED"/>
    <property type="match status" value="1"/>
</dbReference>
<dbReference type="InParanoid" id="W2RMF7"/>
<gene>
    <name evidence="6" type="ORF">HMPREF1541_07329</name>
</gene>
<keyword evidence="7" id="KW-1185">Reference proteome</keyword>
<dbReference type="InterPro" id="IPR001138">
    <property type="entry name" value="Zn2Cys6_DnaBD"/>
</dbReference>
<evidence type="ECO:0000256" key="2">
    <source>
        <dbReference type="ARBA" id="ARBA00023125"/>
    </source>
</evidence>
<dbReference type="PROSITE" id="PS50048">
    <property type="entry name" value="ZN2_CY6_FUNGAL_2"/>
    <property type="match status" value="1"/>
</dbReference>
<dbReference type="VEuPathDB" id="FungiDB:HMPREF1541_07329"/>
<evidence type="ECO:0000313" key="7">
    <source>
        <dbReference type="Proteomes" id="UP000030752"/>
    </source>
</evidence>
<keyword evidence="1" id="KW-0805">Transcription regulation</keyword>
<dbReference type="Pfam" id="PF00172">
    <property type="entry name" value="Zn_clus"/>
    <property type="match status" value="1"/>
</dbReference>
<dbReference type="AlphaFoldDB" id="W2RMF7"/>
<evidence type="ECO:0000256" key="3">
    <source>
        <dbReference type="ARBA" id="ARBA00023163"/>
    </source>
</evidence>
<name>W2RMF7_CYPE1</name>
<dbReference type="InterPro" id="IPR053178">
    <property type="entry name" value="Osmoadaptation_assoc"/>
</dbReference>
<dbReference type="GeneID" id="19974668"/>
<dbReference type="GO" id="GO:0000981">
    <property type="term" value="F:DNA-binding transcription factor activity, RNA polymerase II-specific"/>
    <property type="evidence" value="ECO:0007669"/>
    <property type="project" value="InterPro"/>
</dbReference>
<dbReference type="SUPFAM" id="SSF57701">
    <property type="entry name" value="Zn2/Cys6 DNA-binding domain"/>
    <property type="match status" value="1"/>
</dbReference>
<organism evidence="6 7">
    <name type="scientific">Cyphellophora europaea (strain CBS 101466)</name>
    <name type="common">Phialophora europaea</name>
    <dbReference type="NCBI Taxonomy" id="1220924"/>
    <lineage>
        <taxon>Eukaryota</taxon>
        <taxon>Fungi</taxon>
        <taxon>Dikarya</taxon>
        <taxon>Ascomycota</taxon>
        <taxon>Pezizomycotina</taxon>
        <taxon>Eurotiomycetes</taxon>
        <taxon>Chaetothyriomycetidae</taxon>
        <taxon>Chaetothyriales</taxon>
        <taxon>Cyphellophoraceae</taxon>
        <taxon>Cyphellophora</taxon>
    </lineage>
</organism>
<dbReference type="EMBL" id="KB822723">
    <property type="protein sequence ID" value="ETN37706.1"/>
    <property type="molecule type" value="Genomic_DNA"/>
</dbReference>
<dbReference type="Gene3D" id="4.10.240.10">
    <property type="entry name" value="Zn(2)-C6 fungal-type DNA-binding domain"/>
    <property type="match status" value="1"/>
</dbReference>
<dbReference type="HOGENOM" id="CLU_021599_2_2_1"/>
<evidence type="ECO:0000256" key="1">
    <source>
        <dbReference type="ARBA" id="ARBA00023015"/>
    </source>
</evidence>
<dbReference type="SMART" id="SM00066">
    <property type="entry name" value="GAL4"/>
    <property type="match status" value="1"/>
</dbReference>
<reference evidence="6 7" key="1">
    <citation type="submission" date="2013-03" db="EMBL/GenBank/DDBJ databases">
        <title>The Genome Sequence of Phialophora europaea CBS 101466.</title>
        <authorList>
            <consortium name="The Broad Institute Genomics Platform"/>
            <person name="Cuomo C."/>
            <person name="de Hoog S."/>
            <person name="Gorbushina A."/>
            <person name="Walker B."/>
            <person name="Young S.K."/>
            <person name="Zeng Q."/>
            <person name="Gargeya S."/>
            <person name="Fitzgerald M."/>
            <person name="Haas B."/>
            <person name="Abouelleil A."/>
            <person name="Allen A.W."/>
            <person name="Alvarado L."/>
            <person name="Arachchi H.M."/>
            <person name="Berlin A.M."/>
            <person name="Chapman S.B."/>
            <person name="Gainer-Dewar J."/>
            <person name="Goldberg J."/>
            <person name="Griggs A."/>
            <person name="Gujja S."/>
            <person name="Hansen M."/>
            <person name="Howarth C."/>
            <person name="Imamovic A."/>
            <person name="Ireland A."/>
            <person name="Larimer J."/>
            <person name="McCowan C."/>
            <person name="Murphy C."/>
            <person name="Pearson M."/>
            <person name="Poon T.W."/>
            <person name="Priest M."/>
            <person name="Roberts A."/>
            <person name="Saif S."/>
            <person name="Shea T."/>
            <person name="Sisk P."/>
            <person name="Sykes S."/>
            <person name="Wortman J."/>
            <person name="Nusbaum C."/>
            <person name="Birren B."/>
        </authorList>
    </citation>
    <scope>NUCLEOTIDE SEQUENCE [LARGE SCALE GENOMIC DNA]</scope>
    <source>
        <strain evidence="6 7">CBS 101466</strain>
    </source>
</reference>
<protein>
    <recommendedName>
        <fullName evidence="5">Zn(2)-C6 fungal-type domain-containing protein</fullName>
    </recommendedName>
</protein>
<accession>W2RMF7</accession>
<dbReference type="InterPro" id="IPR036864">
    <property type="entry name" value="Zn2-C6_fun-type_DNA-bd_sf"/>
</dbReference>
<dbReference type="STRING" id="1220924.W2RMF7"/>
<sequence length="465" mass="51971">MVGGSGRSKGCHTCRRRKKRCTLERPICDRCKKSGLACIGYDVHVFVNTTATSTGVAVTRSDFEVTLRHSLNLAAYEEQYLGLFWDIYLPGASPPAIGSWGSWVTVARDISSNNDAVRKALLAVCMILVGQNDAKPWMAHESLKLYTSALDNVRNSLSYTSTWYSDATLVASRALSAYELLRGPDTEPNSPYSQPKNWVSHHLGQTAIITRRSPIHYTDGRAHRLFVDGRLQLAIAACLSNKRTFLSDPMWTSIPWSHMSKSPKDHLIDILVKIPTLFEDIDALALHAHSGGSIAYRIRTTYSCIMTELRTWRETKFPHDELSALEARRDQEPTTKDVLAAHLLTLYWTMCLVTNNMMRMAVSLSPDSDPGLQFREHLAKSSLDGHCQQISDVVGVLFHPAAGVFGAQFAMFPITCSLLYLTKTQQLETELADRFLEKLSVQTNHKGLQKFILGVVKERQGLRAV</sequence>
<evidence type="ECO:0000313" key="6">
    <source>
        <dbReference type="EMBL" id="ETN37706.1"/>
    </source>
</evidence>
<dbReference type="CDD" id="cd00067">
    <property type="entry name" value="GAL4"/>
    <property type="match status" value="1"/>
</dbReference>
<dbReference type="GO" id="GO:0003677">
    <property type="term" value="F:DNA binding"/>
    <property type="evidence" value="ECO:0007669"/>
    <property type="project" value="UniProtKB-KW"/>
</dbReference>
<dbReference type="OrthoDB" id="3525185at2759"/>
<dbReference type="PROSITE" id="PS00463">
    <property type="entry name" value="ZN2_CY6_FUNGAL_1"/>
    <property type="match status" value="1"/>
</dbReference>
<dbReference type="GO" id="GO:0008270">
    <property type="term" value="F:zinc ion binding"/>
    <property type="evidence" value="ECO:0007669"/>
    <property type="project" value="InterPro"/>
</dbReference>
<dbReference type="PANTHER" id="PTHR38111">
    <property type="entry name" value="ZN(2)-C6 FUNGAL-TYPE DOMAIN-CONTAINING PROTEIN-RELATED"/>
    <property type="match status" value="1"/>
</dbReference>
<keyword evidence="2" id="KW-0238">DNA-binding</keyword>